<organism evidence="2 3">
    <name type="scientific">Candidatus Yanofskybacteria bacterium RIFCSPHIGHO2_02_FULL_43_22</name>
    <dbReference type="NCBI Taxonomy" id="1802681"/>
    <lineage>
        <taxon>Bacteria</taxon>
        <taxon>Candidatus Yanofskyibacteriota</taxon>
    </lineage>
</organism>
<evidence type="ECO:0000313" key="2">
    <source>
        <dbReference type="EMBL" id="OGN13951.1"/>
    </source>
</evidence>
<dbReference type="AlphaFoldDB" id="A0A1F8FLQ9"/>
<proteinExistence type="predicted"/>
<evidence type="ECO:0000313" key="3">
    <source>
        <dbReference type="Proteomes" id="UP000176581"/>
    </source>
</evidence>
<name>A0A1F8FLQ9_9BACT</name>
<dbReference type="EMBL" id="MGJV01000030">
    <property type="protein sequence ID" value="OGN13951.1"/>
    <property type="molecule type" value="Genomic_DNA"/>
</dbReference>
<comment type="caution">
    <text evidence="2">The sequence shown here is derived from an EMBL/GenBank/DDBJ whole genome shotgun (WGS) entry which is preliminary data.</text>
</comment>
<protein>
    <recommendedName>
        <fullName evidence="4">YrhK domain-containing protein</fullName>
    </recommendedName>
</protein>
<keyword evidence="1" id="KW-1133">Transmembrane helix</keyword>
<gene>
    <name evidence="2" type="ORF">A3J47_02245</name>
</gene>
<feature type="transmembrane region" description="Helical" evidence="1">
    <location>
        <begin position="43"/>
        <end position="63"/>
    </location>
</feature>
<accession>A0A1F8FLQ9</accession>
<reference evidence="2 3" key="1">
    <citation type="journal article" date="2016" name="Nat. Commun.">
        <title>Thousands of microbial genomes shed light on interconnected biogeochemical processes in an aquifer system.</title>
        <authorList>
            <person name="Anantharaman K."/>
            <person name="Brown C.T."/>
            <person name="Hug L.A."/>
            <person name="Sharon I."/>
            <person name="Castelle C.J."/>
            <person name="Probst A.J."/>
            <person name="Thomas B.C."/>
            <person name="Singh A."/>
            <person name="Wilkins M.J."/>
            <person name="Karaoz U."/>
            <person name="Brodie E.L."/>
            <person name="Williams K.H."/>
            <person name="Hubbard S.S."/>
            <person name="Banfield J.F."/>
        </authorList>
    </citation>
    <scope>NUCLEOTIDE SEQUENCE [LARGE SCALE GENOMIC DNA]</scope>
</reference>
<keyword evidence="1" id="KW-0812">Transmembrane</keyword>
<keyword evidence="1" id="KW-0472">Membrane</keyword>
<feature type="transmembrane region" description="Helical" evidence="1">
    <location>
        <begin position="12"/>
        <end position="37"/>
    </location>
</feature>
<sequence>MSEETRHTLWDKLLITICTLGASFFIFGSFLMLSLPFVGKSAYWPSAKFICTGVVLIALSVFLDRLNKNKPN</sequence>
<evidence type="ECO:0000256" key="1">
    <source>
        <dbReference type="SAM" id="Phobius"/>
    </source>
</evidence>
<dbReference type="Proteomes" id="UP000176581">
    <property type="component" value="Unassembled WGS sequence"/>
</dbReference>
<evidence type="ECO:0008006" key="4">
    <source>
        <dbReference type="Google" id="ProtNLM"/>
    </source>
</evidence>